<dbReference type="CDD" id="cd20745">
    <property type="entry name" value="FIX_RhsA_AHH_HNH-like"/>
    <property type="match status" value="1"/>
</dbReference>
<dbReference type="PANTHER" id="PTHR32305:SF15">
    <property type="entry name" value="PROTEIN RHSA-RELATED"/>
    <property type="match status" value="1"/>
</dbReference>
<keyword evidence="5" id="KW-1185">Reference proteome</keyword>
<dbReference type="Pfam" id="PF25023">
    <property type="entry name" value="TEN_YD-shell"/>
    <property type="match status" value="4"/>
</dbReference>
<dbReference type="Pfam" id="PF20148">
    <property type="entry name" value="DUF6531"/>
    <property type="match status" value="1"/>
</dbReference>
<evidence type="ECO:0000313" key="5">
    <source>
        <dbReference type="Proteomes" id="UP000640274"/>
    </source>
</evidence>
<dbReference type="SMART" id="SM00306">
    <property type="entry name" value="HintN"/>
    <property type="match status" value="1"/>
</dbReference>
<dbReference type="InterPro" id="IPR017853">
    <property type="entry name" value="GH"/>
</dbReference>
<dbReference type="EMBL" id="JAELUP010000033">
    <property type="protein sequence ID" value="MBJ6361568.1"/>
    <property type="molecule type" value="Genomic_DNA"/>
</dbReference>
<keyword evidence="1" id="KW-0677">Repeat</keyword>
<feature type="chain" id="PRO_5038842956" evidence="2">
    <location>
        <begin position="22"/>
        <end position="2112"/>
    </location>
</feature>
<dbReference type="Gene3D" id="2.180.10.10">
    <property type="entry name" value="RHS repeat-associated core"/>
    <property type="match status" value="5"/>
</dbReference>
<evidence type="ECO:0000256" key="1">
    <source>
        <dbReference type="ARBA" id="ARBA00022737"/>
    </source>
</evidence>
<dbReference type="InterPro" id="IPR031325">
    <property type="entry name" value="RHS_repeat"/>
</dbReference>
<dbReference type="SUPFAM" id="SSF69304">
    <property type="entry name" value="Tricorn protease N-terminal domain"/>
    <property type="match status" value="2"/>
</dbReference>
<feature type="domain" description="Hint" evidence="3">
    <location>
        <begin position="1886"/>
        <end position="1982"/>
    </location>
</feature>
<sequence length="2112" mass="239499">MKKLITWITVISMIVAYGAEAAAYVPDYKEKVKGVTMIPSSGIGAYADQVIHQINYLYDSTWPDDPDIGKIYWETTFNDQDTPGIPNIRISTEQLQTELPNNKWIALTIGWQLDFEQLEVRPMVEKKEEFEQETITIREQGENGLIVFKQYVRTIRKNVLIDEATYQRAVSNGYVIEAPQSYWKVGSEDRNTARLIDPSITYGETPSDQEIIEAVRYYKSQGYQVMIYPFLLGYRADKPWRGRLVLSSAAQVHHFMTKSTGYNQFIRHYIQLLKNERIDGFLVGSEMEALTLSASPEYPAVDHLIQLIHEAKAAFGSHVQVSYAANWSEYHHDPSNGYYHLDKLWKEADFVGIDAYFPLTEQHSVDYQEIYNGWQSGEYFDYYYAGSDYQNRLPLQEKYAIKNIQYWWENKHFNPDGSQTDWVPRSKKIWLTELGFASVNSTTVQPNIFVDPTSSEGGYPRGSNRETSVMAQAAGLDASLDFLNTQPWIGNVFVWTWDARPFPAFPLSSFWSDGGNWEQGHWLQGKTHPSISGNLSVETLRREYPEYTDSQSLVADPIDTSTGAHVMNKNLLQLNGLFSFDFNLHYNSLLTSKGPFGHSWAHEYDVSLEVEGTESIKVHWDRNRYNVFSASGNNTFLSSDKNTKHDTLYKKVDGTYELKRNNQAVYHFNSQGKLIRQTNKFGQALLFTYTGERLHTISEPVSSYTITLVYNTEGLIEKLSDNENQSFEFQYDSKSDLIEMTDRTGSKTKYVYDNNHKVLSSTNDEGVIIFQNRYDDYGRIASQQDARDNITTFLYDESTFPGKLRTFVKNRRGYIKTYIHNKRYQLEKIVDEHKKQTAYEYDLDGNRVLEVDAAGQEKRMTYDIRGNLLTSTNENAVTTVYSYDDRNNVLSITNGLNERMQFQYDLNNRLIRITGPENNVSIYHYNAQGNLSSIVKPNGSQLQYEYNSLGQLSKSVDGTGKETLFEYNGNGQLSKTIAPDGSTTARTYDFNGRLTQLIDAKQHSTTYQYNSHGDVLSSTDANGNTTTNSYNGNGLLESTSNPLGQKTSYAYNAEDQIIKITNPEGESERFNYDIKGRLIEEIDTEDNVKSYKYDDLDRIIRVTNAAGDSRHFAYDPAGNVIQETDERGNVRGRQYDALNRITQTIDAYGKKTLFEYNVSGKITKITSPLSQIVRFDYDPNGNKIRETDPKGNFTIYTYDANDRMIKETNPLNQSKIYGYDDLGRLSQVTDASGNLVSSYSYDSVGLLVSSQDAFGNAAESSYDANGNIIGTTDRKGTEIQTVHYNELNLPVMVTDALGYSNHYEYTQLALPETETNPLGQNKRYHYNSRGELLTVTDAMGAIASQQVDVNGRIVEIVDAMLNPSRFRYDAAGNLIEKDFSGEKVLYQYDRNNRIDAITNARGQISRYLYDDAGRIESFNTPEGPVVYEYDENNNITRIYSNNQLSAAYQYDALNRITEYTDSFQNKIKYEYDTVGNLKTLIYPGGKRVSYTYDSNRRLSKVVDWLNRETRYIYDENDQVVEIHKADGSTEYRDYDSRGQLLHIRQQTASGETINTYRYEYDSNGNVIVGETEIFEADFDNTAPTSMTYSADNRLAAYQGQNVQHDSDGNMITGPLKGVMSPFSYDSRNRLIQAGNLSYEYNELDERVQVTKNGLSSRYVINPNSKLSQLLMETDESGNVIATYVYGLGLIGREDADGSYQVYHYDRHGSTTALTNAGGSITDRYNYDPYGSLLDHIGGTDQPFQYNGMYGVMTEANGLLYMRARYYNPEIKRFINRDLVQGHISVPLSLNSYAYANGNPISYVDPFGLSRDSDGLHLFLDGVGLIPVIGEVADGLNAVIYTFEGDYVNAGLSATSMIPVAGWLSTGAKFGKRVFDSKVVKQAVSACNCFTAGTQVLTDEGEKNIEDIEVGDRVLAKDENNPDGELGYKEVTNLYRNQRDDIIKLYVGEQIIETTDNHPFWVEGKGWVFADELQVGDKLQKADGSNLTIDKVEFVKLDEPVTVYNFTVADFHTYYVTDLGIWVHNTNCGYKDITVGKSVRNIETNVTRADFEKSLIGDGWKKSVSKDGKVTIYSKDGAQYTVRDTSNQGQPTAEFWAKGATEVTTKIRLGSSK</sequence>
<dbReference type="InterPro" id="IPR056823">
    <property type="entry name" value="TEN-like_YD-shell"/>
</dbReference>
<dbReference type="InterPro" id="IPR006141">
    <property type="entry name" value="Intein_N"/>
</dbReference>
<dbReference type="NCBIfam" id="TIGR03696">
    <property type="entry name" value="Rhs_assc_core"/>
    <property type="match status" value="1"/>
</dbReference>
<evidence type="ECO:0000259" key="3">
    <source>
        <dbReference type="SMART" id="SM00306"/>
    </source>
</evidence>
<evidence type="ECO:0000256" key="2">
    <source>
        <dbReference type="SAM" id="SignalP"/>
    </source>
</evidence>
<dbReference type="InterPro" id="IPR045351">
    <property type="entry name" value="DUF6531"/>
</dbReference>
<dbReference type="CDD" id="cd19607">
    <property type="entry name" value="GTA_TIM-barrel-like"/>
    <property type="match status" value="1"/>
</dbReference>
<dbReference type="Proteomes" id="UP000640274">
    <property type="component" value="Unassembled WGS sequence"/>
</dbReference>
<dbReference type="RefSeq" id="WP_199019124.1">
    <property type="nucleotide sequence ID" value="NZ_JAELUP010000033.1"/>
</dbReference>
<dbReference type="Gene3D" id="2.170.16.10">
    <property type="entry name" value="Hedgehog/Intein (Hint) domain"/>
    <property type="match status" value="1"/>
</dbReference>
<dbReference type="SUPFAM" id="SSF51294">
    <property type="entry name" value="Hedgehog/intein (Hint) domain"/>
    <property type="match status" value="1"/>
</dbReference>
<dbReference type="InterPro" id="IPR025195">
    <property type="entry name" value="GTA_TIM_dom"/>
</dbReference>
<reference evidence="4" key="1">
    <citation type="submission" date="2020-12" db="EMBL/GenBank/DDBJ databases">
        <authorList>
            <person name="Huq M.A."/>
        </authorList>
    </citation>
    <scope>NUCLEOTIDE SEQUENCE</scope>
    <source>
        <strain evidence="4">MAHUQ-46</strain>
    </source>
</reference>
<accession>A0A934MQ64</accession>
<dbReference type="PROSITE" id="PS50817">
    <property type="entry name" value="INTEIN_N_TER"/>
    <property type="match status" value="1"/>
</dbReference>
<feature type="signal peptide" evidence="2">
    <location>
        <begin position="1"/>
        <end position="21"/>
    </location>
</feature>
<dbReference type="Gene3D" id="3.20.20.80">
    <property type="entry name" value="Glycosidases"/>
    <property type="match status" value="1"/>
</dbReference>
<comment type="caution">
    <text evidence="4">The sequence shown here is derived from an EMBL/GenBank/DDBJ whole genome shotgun (WGS) entry which is preliminary data.</text>
</comment>
<dbReference type="SUPFAM" id="SSF51445">
    <property type="entry name" value="(Trans)glycosidases"/>
    <property type="match status" value="1"/>
</dbReference>
<keyword evidence="2" id="KW-0732">Signal</keyword>
<dbReference type="InterPro" id="IPR050708">
    <property type="entry name" value="T6SS_VgrG/RHS"/>
</dbReference>
<dbReference type="InterPro" id="IPR036844">
    <property type="entry name" value="Hint_dom_sf"/>
</dbReference>
<dbReference type="InterPro" id="IPR006530">
    <property type="entry name" value="YD"/>
</dbReference>
<keyword evidence="4" id="KW-0378">Hydrolase</keyword>
<dbReference type="PANTHER" id="PTHR32305">
    <property type="match status" value="1"/>
</dbReference>
<gene>
    <name evidence="4" type="ORF">JFN88_09670</name>
</gene>
<evidence type="ECO:0000313" key="4">
    <source>
        <dbReference type="EMBL" id="MBJ6361568.1"/>
    </source>
</evidence>
<dbReference type="CDD" id="cd00081">
    <property type="entry name" value="Hint"/>
    <property type="match status" value="1"/>
</dbReference>
<dbReference type="Pfam" id="PF07591">
    <property type="entry name" value="PT-HINT"/>
    <property type="match status" value="1"/>
</dbReference>
<proteinExistence type="predicted"/>
<dbReference type="Gene3D" id="3.90.930.1">
    <property type="match status" value="1"/>
</dbReference>
<dbReference type="GO" id="GO:0016539">
    <property type="term" value="P:intein-mediated protein splicing"/>
    <property type="evidence" value="ECO:0007669"/>
    <property type="project" value="InterPro"/>
</dbReference>
<dbReference type="Pfam" id="PF13547">
    <property type="entry name" value="GTA_TIM"/>
    <property type="match status" value="1"/>
</dbReference>
<organism evidence="4 5">
    <name type="scientific">Paenibacillus roseus</name>
    <dbReference type="NCBI Taxonomy" id="2798579"/>
    <lineage>
        <taxon>Bacteria</taxon>
        <taxon>Bacillati</taxon>
        <taxon>Bacillota</taxon>
        <taxon>Bacilli</taxon>
        <taxon>Bacillales</taxon>
        <taxon>Paenibacillaceae</taxon>
        <taxon>Paenibacillus</taxon>
    </lineage>
</organism>
<dbReference type="InterPro" id="IPR022385">
    <property type="entry name" value="Rhs_assc_core"/>
</dbReference>
<dbReference type="Pfam" id="PF05593">
    <property type="entry name" value="RHS_repeat"/>
    <property type="match status" value="1"/>
</dbReference>
<name>A0A934MQ64_9BACL</name>
<dbReference type="NCBIfam" id="TIGR01643">
    <property type="entry name" value="YD_repeat_2x"/>
    <property type="match status" value="14"/>
</dbReference>
<dbReference type="InterPro" id="IPR003587">
    <property type="entry name" value="Hint_dom_N"/>
</dbReference>
<protein>
    <submittedName>
        <fullName evidence="4">Glycoside hydrolase TIM-barrel-like domain-containing protein</fullName>
    </submittedName>
</protein>
<dbReference type="GO" id="GO:0016787">
    <property type="term" value="F:hydrolase activity"/>
    <property type="evidence" value="ECO:0007669"/>
    <property type="project" value="UniProtKB-KW"/>
</dbReference>